<comment type="caution">
    <text evidence="3">The sequence shown here is derived from an EMBL/GenBank/DDBJ whole genome shotgun (WGS) entry which is preliminary data.</text>
</comment>
<dbReference type="Gene3D" id="3.40.630.30">
    <property type="match status" value="2"/>
</dbReference>
<dbReference type="InterPro" id="IPR051554">
    <property type="entry name" value="Acetyltransferase_Eis"/>
</dbReference>
<evidence type="ECO:0000313" key="4">
    <source>
        <dbReference type="Proteomes" id="UP000727993"/>
    </source>
</evidence>
<reference evidence="3 4" key="1">
    <citation type="submission" date="2020-10" db="EMBL/GenBank/DDBJ databases">
        <title>Connecting structure to function with the recovery of over 1000 high-quality activated sludge metagenome-assembled genomes encoding full-length rRNA genes using long-read sequencing.</title>
        <authorList>
            <person name="Singleton C.M."/>
            <person name="Petriglieri F."/>
            <person name="Kristensen J.M."/>
            <person name="Kirkegaard R.H."/>
            <person name="Michaelsen T.Y."/>
            <person name="Andersen M.H."/>
            <person name="Karst S.M."/>
            <person name="Dueholm M.S."/>
            <person name="Nielsen P.H."/>
            <person name="Albertsen M."/>
        </authorList>
    </citation>
    <scope>NUCLEOTIDE SEQUENCE [LARGE SCALE GENOMIC DNA]</scope>
    <source>
        <strain evidence="3">Lyne_18-Q3-R50-59_MAXAC.006</strain>
    </source>
</reference>
<feature type="domain" description="N-acetyltransferase" evidence="2">
    <location>
        <begin position="1"/>
        <end position="146"/>
    </location>
</feature>
<dbReference type="Gene3D" id="3.30.1050.10">
    <property type="entry name" value="SCP2 sterol-binding domain"/>
    <property type="match status" value="1"/>
</dbReference>
<dbReference type="PROSITE" id="PS51186">
    <property type="entry name" value="GNAT"/>
    <property type="match status" value="1"/>
</dbReference>
<protein>
    <submittedName>
        <fullName evidence="3">GNAT family N-acetyltransferase</fullName>
    </submittedName>
</protein>
<sequence length="442" mass="46759">MTSAPTDQHRWERAAALGFGETEPVDPWSIEQVEGLGRQAWVVEDRDTIVGTSADLTWQLTLPGGTTTPVGAVIAVTTRASHRRRGVLTALMGAQLGAMTAGGIAAAVLTASEGTIYGRFGFGVAASQHQLVAPTGRHGLDHVPLGRIDLDEASVFRAEIVAFRRRVEGQRPGTLSRPELWWDHVVLGERRSFGGGGPQFVSLHRDADGSVDGYALWRLDGEGGERTIAVRELHTLDPRVELALFRHCAEIDLSSSVRWDTAPADSPIPAATTDPRNCHVAGMRDQLWLGPLDPAALLAARTYEAPIDLTLRIVGSASGWSAPTVTVRLRSRPGEPAEVIVLDQSSSDAPGTPSAGRSREAAPPSAPGPTASSESIASTQPGGPHVPDLTCDRATLGMAILGTTPWRTLAAAGRAHVTNPDVLSILDAAFASHPAPNSQDYF</sequence>
<dbReference type="GO" id="GO:0034069">
    <property type="term" value="F:aminoglycoside N-acetyltransferase activity"/>
    <property type="evidence" value="ECO:0007669"/>
    <property type="project" value="TreeGrafter"/>
</dbReference>
<dbReference type="SUPFAM" id="SSF55729">
    <property type="entry name" value="Acyl-CoA N-acyltransferases (Nat)"/>
    <property type="match status" value="1"/>
</dbReference>
<dbReference type="PANTHER" id="PTHR37817:SF1">
    <property type="entry name" value="N-ACETYLTRANSFERASE EIS"/>
    <property type="match status" value="1"/>
</dbReference>
<accession>A0A936TC59</accession>
<dbReference type="InterPro" id="IPR041380">
    <property type="entry name" value="Acetyltransf_17"/>
</dbReference>
<dbReference type="Pfam" id="PF13527">
    <property type="entry name" value="Acetyltransf_9"/>
    <property type="match status" value="1"/>
</dbReference>
<organism evidence="3 4">
    <name type="scientific">Candidatus Neomicrothrix subdominans</name>
    <dbReference type="NCBI Taxonomy" id="2954438"/>
    <lineage>
        <taxon>Bacteria</taxon>
        <taxon>Bacillati</taxon>
        <taxon>Actinomycetota</taxon>
        <taxon>Acidimicrobiia</taxon>
        <taxon>Acidimicrobiales</taxon>
        <taxon>Microthrixaceae</taxon>
        <taxon>Candidatus Neomicrothrix</taxon>
    </lineage>
</organism>
<dbReference type="Proteomes" id="UP000727993">
    <property type="component" value="Unassembled WGS sequence"/>
</dbReference>
<dbReference type="PANTHER" id="PTHR37817">
    <property type="entry name" value="N-ACETYLTRANSFERASE EIS"/>
    <property type="match status" value="1"/>
</dbReference>
<dbReference type="InterPro" id="IPR036527">
    <property type="entry name" value="SCP2_sterol-bd_dom_sf"/>
</dbReference>
<dbReference type="InterPro" id="IPR016181">
    <property type="entry name" value="Acyl_CoA_acyltransferase"/>
</dbReference>
<name>A0A936TC59_9ACTN</name>
<dbReference type="InterPro" id="IPR000182">
    <property type="entry name" value="GNAT_dom"/>
</dbReference>
<dbReference type="SUPFAM" id="SSF55718">
    <property type="entry name" value="SCP-like"/>
    <property type="match status" value="1"/>
</dbReference>
<feature type="region of interest" description="Disordered" evidence="1">
    <location>
        <begin position="340"/>
        <end position="390"/>
    </location>
</feature>
<evidence type="ECO:0000256" key="1">
    <source>
        <dbReference type="SAM" id="MobiDB-lite"/>
    </source>
</evidence>
<dbReference type="GO" id="GO:0030649">
    <property type="term" value="P:aminoglycoside antibiotic catabolic process"/>
    <property type="evidence" value="ECO:0007669"/>
    <property type="project" value="TreeGrafter"/>
</dbReference>
<dbReference type="AlphaFoldDB" id="A0A936TC59"/>
<dbReference type="EMBL" id="JADJZA010000001">
    <property type="protein sequence ID" value="MBK9296126.1"/>
    <property type="molecule type" value="Genomic_DNA"/>
</dbReference>
<evidence type="ECO:0000313" key="3">
    <source>
        <dbReference type="EMBL" id="MBK9296126.1"/>
    </source>
</evidence>
<dbReference type="Pfam" id="PF17668">
    <property type="entry name" value="Acetyltransf_17"/>
    <property type="match status" value="1"/>
</dbReference>
<gene>
    <name evidence="3" type="ORF">IPN02_04495</name>
</gene>
<proteinExistence type="predicted"/>
<evidence type="ECO:0000259" key="2">
    <source>
        <dbReference type="PROSITE" id="PS51186"/>
    </source>
</evidence>